<reference evidence="1 2" key="1">
    <citation type="submission" date="2024-09" db="EMBL/GenBank/DDBJ databases">
        <title>Rethinking Asexuality: The Enigmatic Case of Functional Sexual Genes in Lepraria (Stereocaulaceae).</title>
        <authorList>
            <person name="Doellman M."/>
            <person name="Sun Y."/>
            <person name="Barcenas-Pena A."/>
            <person name="Lumbsch H.T."/>
            <person name="Grewe F."/>
        </authorList>
    </citation>
    <scope>NUCLEOTIDE SEQUENCE [LARGE SCALE GENOMIC DNA]</scope>
    <source>
        <strain evidence="1 2">Grewe 0041</strain>
    </source>
</reference>
<evidence type="ECO:0000313" key="1">
    <source>
        <dbReference type="EMBL" id="KAL2054482.1"/>
    </source>
</evidence>
<dbReference type="Proteomes" id="UP001590951">
    <property type="component" value="Unassembled WGS sequence"/>
</dbReference>
<keyword evidence="2" id="KW-1185">Reference proteome</keyword>
<sequence length="289" mass="32195">MEDSFLEGSIVEDSISASLKSCLESFEKFNTLLKTKSLSHDTDAVPSLWEDELGRLRIWAAHIGAHQSGQSSLDFRLRDASHIHQHIVELVQDLCSTIREAAKVLNQVEQSTECATLDTKEGSPTDMDQLHRDVVTIINCLFDMSMLVRKPARHNLLTGAQTAEISVIEPIDRGHVRDKHPKADPILVQRLGLALTQRRKHLEYRKRHRAKLGRGLDTGQDLTGVESISLLSDTEATVLSMLNVGLEERSYRTEVSQESSTFSLLDDGSVTIPPPPKASSDGAWFECPY</sequence>
<organism evidence="1 2">
    <name type="scientific">Lepraria finkii</name>
    <dbReference type="NCBI Taxonomy" id="1340010"/>
    <lineage>
        <taxon>Eukaryota</taxon>
        <taxon>Fungi</taxon>
        <taxon>Dikarya</taxon>
        <taxon>Ascomycota</taxon>
        <taxon>Pezizomycotina</taxon>
        <taxon>Lecanoromycetes</taxon>
        <taxon>OSLEUM clade</taxon>
        <taxon>Lecanoromycetidae</taxon>
        <taxon>Lecanorales</taxon>
        <taxon>Lecanorineae</taxon>
        <taxon>Stereocaulaceae</taxon>
        <taxon>Lepraria</taxon>
    </lineage>
</organism>
<proteinExistence type="predicted"/>
<comment type="caution">
    <text evidence="1">The sequence shown here is derived from an EMBL/GenBank/DDBJ whole genome shotgun (WGS) entry which is preliminary data.</text>
</comment>
<dbReference type="PANTHER" id="PTHR35391:SF7">
    <property type="entry name" value="C2H2-TYPE DOMAIN-CONTAINING PROTEIN"/>
    <property type="match status" value="1"/>
</dbReference>
<evidence type="ECO:0000313" key="2">
    <source>
        <dbReference type="Proteomes" id="UP001590951"/>
    </source>
</evidence>
<dbReference type="PANTHER" id="PTHR35391">
    <property type="entry name" value="C2H2-TYPE DOMAIN-CONTAINING PROTEIN-RELATED"/>
    <property type="match status" value="1"/>
</dbReference>
<gene>
    <name evidence="1" type="ORF">ABVK25_005230</name>
</gene>
<protein>
    <submittedName>
        <fullName evidence="1">Uncharacterized protein</fullName>
    </submittedName>
</protein>
<name>A0ABR4BAP0_9LECA</name>
<accession>A0ABR4BAP0</accession>
<dbReference type="EMBL" id="JBHFEH010000015">
    <property type="protein sequence ID" value="KAL2054482.1"/>
    <property type="molecule type" value="Genomic_DNA"/>
</dbReference>